<comment type="cofactor">
    <cofactor evidence="1">
        <name>pyridoxal 5'-phosphate</name>
        <dbReference type="ChEBI" id="CHEBI:597326"/>
    </cofactor>
</comment>
<dbReference type="InterPro" id="IPR027278">
    <property type="entry name" value="ACCD_DCysDesulf"/>
</dbReference>
<dbReference type="InterPro" id="IPR001926">
    <property type="entry name" value="TrpB-like_PALP"/>
</dbReference>
<keyword evidence="8" id="KW-1185">Reference proteome</keyword>
<dbReference type="SUPFAM" id="SSF53686">
    <property type="entry name" value="Tryptophan synthase beta subunit-like PLP-dependent enzymes"/>
    <property type="match status" value="1"/>
</dbReference>
<dbReference type="OrthoDB" id="10266364at2759"/>
<evidence type="ECO:0000259" key="6">
    <source>
        <dbReference type="Pfam" id="PF00291"/>
    </source>
</evidence>
<evidence type="ECO:0000256" key="3">
    <source>
        <dbReference type="ARBA" id="ARBA00022898"/>
    </source>
</evidence>
<evidence type="ECO:0000313" key="7">
    <source>
        <dbReference type="EMBL" id="GAD96842.1"/>
    </source>
</evidence>
<dbReference type="PANTHER" id="PTHR43780">
    <property type="entry name" value="1-AMINOCYCLOPROPANE-1-CARBOXYLATE DEAMINASE-RELATED"/>
    <property type="match status" value="1"/>
</dbReference>
<gene>
    <name evidence="7" type="ORF">PVAR5_5507</name>
</gene>
<feature type="modified residue" description="N6-(pyridoxal phosphate)lysine" evidence="5">
    <location>
        <position position="80"/>
    </location>
</feature>
<dbReference type="Gene3D" id="3.40.50.1100">
    <property type="match status" value="2"/>
</dbReference>
<dbReference type="PANTHER" id="PTHR43780:SF2">
    <property type="entry name" value="1-AMINOCYCLOPROPANE-1-CARBOXYLATE DEAMINASE-RELATED"/>
    <property type="match status" value="1"/>
</dbReference>
<proteinExistence type="inferred from homology"/>
<dbReference type="PIRSF" id="PIRSF006278">
    <property type="entry name" value="ACCD_DCysDesulf"/>
    <property type="match status" value="1"/>
</dbReference>
<keyword evidence="3 5" id="KW-0663">Pyridoxal phosphate</keyword>
<dbReference type="GO" id="GO:0019148">
    <property type="term" value="F:D-cysteine desulfhydrase activity"/>
    <property type="evidence" value="ECO:0007669"/>
    <property type="project" value="TreeGrafter"/>
</dbReference>
<feature type="active site" description="Nucleophile" evidence="4">
    <location>
        <position position="112"/>
    </location>
</feature>
<name>V5G7F9_BYSSN</name>
<sequence length="411" mass="44843">MSDLDIPHPFSQIPLYPLQYLHASPIHPLPHLSTSATTAANTKEHTNANKDGQNPSSHPCINIWCKREDHGSPLACSGNKYRKLEYIVPDILRQQKDGKTVTTLVTEGAIQSNHTVQVASVAAVLGLKAVVLLHKGTGGGLRSTTNPEVFQNTGNVQVVRMLGAEVRMLEPDESADDKDPVEPILQELRNNGHVPYWIPSGASLHHLGGLGYARCAFEIAKQERELAQRGTLKGSGQFDYIFVSFGSGSTVSGLIAGFKLLEKTRQQPGNNDDGKQYPKRQVIGIMSSPTKPKPYHEERAVRFARTAGGMIGLDPQNDISVDDVRLDDRFVGSAYGQLDPKTNDALNRVARVDGLIGDPVYTGKTLRGLLHWVESGEIARDWSVRGENSTELNVLFIHTGGQFALAAYSDI</sequence>
<protein>
    <submittedName>
        <fullName evidence="7">1-aminocyclopropane-1-carboxylate deaminase</fullName>
    </submittedName>
</protein>
<organism evidence="7 8">
    <name type="scientific">Byssochlamys spectabilis (strain No. 5 / NBRC 109023)</name>
    <name type="common">Paecilomyces variotii</name>
    <dbReference type="NCBI Taxonomy" id="1356009"/>
    <lineage>
        <taxon>Eukaryota</taxon>
        <taxon>Fungi</taxon>
        <taxon>Dikarya</taxon>
        <taxon>Ascomycota</taxon>
        <taxon>Pezizomycotina</taxon>
        <taxon>Eurotiomycetes</taxon>
        <taxon>Eurotiomycetidae</taxon>
        <taxon>Eurotiales</taxon>
        <taxon>Thermoascaceae</taxon>
        <taxon>Paecilomyces</taxon>
    </lineage>
</organism>
<dbReference type="InParanoid" id="V5G7F9"/>
<comment type="similarity">
    <text evidence="2">Belongs to the ACC deaminase/D-cysteine desulfhydrase family.</text>
</comment>
<dbReference type="Pfam" id="PF00291">
    <property type="entry name" value="PALP"/>
    <property type="match status" value="1"/>
</dbReference>
<reference evidence="8" key="1">
    <citation type="journal article" date="2014" name="Genome Announc.">
        <title>Draft genome sequence of the formaldehyde-resistant fungus Byssochlamys spectabilis No. 5 (anamorph Paecilomyces variotii No. 5) (NBRC109023).</title>
        <authorList>
            <person name="Oka T."/>
            <person name="Ekino K."/>
            <person name="Fukuda K."/>
            <person name="Nomura Y."/>
        </authorList>
    </citation>
    <scope>NUCLEOTIDE SEQUENCE [LARGE SCALE GENOMIC DNA]</scope>
    <source>
        <strain evidence="8">No. 5 / NBRC 109023</strain>
    </source>
</reference>
<feature type="domain" description="Tryptophan synthase beta chain-like PALP" evidence="6">
    <location>
        <begin position="56"/>
        <end position="381"/>
    </location>
</feature>
<dbReference type="EMBL" id="BAUL01000177">
    <property type="protein sequence ID" value="GAD96842.1"/>
    <property type="molecule type" value="Genomic_DNA"/>
</dbReference>
<evidence type="ECO:0000313" key="8">
    <source>
        <dbReference type="Proteomes" id="UP000018001"/>
    </source>
</evidence>
<evidence type="ECO:0000256" key="4">
    <source>
        <dbReference type="PIRSR" id="PIRSR006278-1"/>
    </source>
</evidence>
<dbReference type="Proteomes" id="UP000018001">
    <property type="component" value="Unassembled WGS sequence"/>
</dbReference>
<evidence type="ECO:0000256" key="2">
    <source>
        <dbReference type="ARBA" id="ARBA00008639"/>
    </source>
</evidence>
<evidence type="ECO:0000256" key="1">
    <source>
        <dbReference type="ARBA" id="ARBA00001933"/>
    </source>
</evidence>
<accession>V5G7F9</accession>
<comment type="caution">
    <text evidence="7">The sequence shown here is derived from an EMBL/GenBank/DDBJ whole genome shotgun (WGS) entry which is preliminary data.</text>
</comment>
<dbReference type="HOGENOM" id="CLU_048897_2_0_1"/>
<dbReference type="AlphaFoldDB" id="V5G7F9"/>
<dbReference type="eggNOG" id="ENOG502SMNN">
    <property type="taxonomic scope" value="Eukaryota"/>
</dbReference>
<evidence type="ECO:0000256" key="5">
    <source>
        <dbReference type="PIRSR" id="PIRSR006278-2"/>
    </source>
</evidence>
<dbReference type="InterPro" id="IPR036052">
    <property type="entry name" value="TrpB-like_PALP_sf"/>
</dbReference>